<accession>A0A8J3I1C4</accession>
<name>A0A8J3I1C4_9CHLR</name>
<dbReference type="EMBL" id="BNJF01000003">
    <property type="protein sequence ID" value="GHO48212.1"/>
    <property type="molecule type" value="Genomic_DNA"/>
</dbReference>
<protein>
    <recommendedName>
        <fullName evidence="3">Nitroreductase domain-containing protein</fullName>
    </recommendedName>
</protein>
<dbReference type="Gene3D" id="3.40.109.10">
    <property type="entry name" value="NADH Oxidase"/>
    <property type="match status" value="1"/>
</dbReference>
<organism evidence="1 2">
    <name type="scientific">Ktedonospora formicarum</name>
    <dbReference type="NCBI Taxonomy" id="2778364"/>
    <lineage>
        <taxon>Bacteria</taxon>
        <taxon>Bacillati</taxon>
        <taxon>Chloroflexota</taxon>
        <taxon>Ktedonobacteria</taxon>
        <taxon>Ktedonobacterales</taxon>
        <taxon>Ktedonobacteraceae</taxon>
        <taxon>Ktedonospora</taxon>
    </lineage>
</organism>
<sequence length="111" mass="12388">MRATRTYEPSRQDEEENLVLGASLFTVMGTFGDTPVDWFIAGQAVERVLLRSCAEGVQCSFLNQPIAIPFIRSRLRATLQRSDYPQAVLRLGYGSLAPATPRRLVADMLIE</sequence>
<proteinExistence type="predicted"/>
<evidence type="ECO:0008006" key="3">
    <source>
        <dbReference type="Google" id="ProtNLM"/>
    </source>
</evidence>
<dbReference type="Proteomes" id="UP000612362">
    <property type="component" value="Unassembled WGS sequence"/>
</dbReference>
<comment type="caution">
    <text evidence="1">The sequence shown here is derived from an EMBL/GenBank/DDBJ whole genome shotgun (WGS) entry which is preliminary data.</text>
</comment>
<dbReference type="InterPro" id="IPR000415">
    <property type="entry name" value="Nitroreductase-like"/>
</dbReference>
<reference evidence="1" key="1">
    <citation type="submission" date="2020-10" db="EMBL/GenBank/DDBJ databases">
        <title>Taxonomic study of unclassified bacteria belonging to the class Ktedonobacteria.</title>
        <authorList>
            <person name="Yabe S."/>
            <person name="Wang C.M."/>
            <person name="Zheng Y."/>
            <person name="Sakai Y."/>
            <person name="Cavaletti L."/>
            <person name="Monciardini P."/>
            <person name="Donadio S."/>
        </authorList>
    </citation>
    <scope>NUCLEOTIDE SEQUENCE</scope>
    <source>
        <strain evidence="1">SOSP1-1</strain>
    </source>
</reference>
<keyword evidence="2" id="KW-1185">Reference proteome</keyword>
<gene>
    <name evidence="1" type="ORF">KSX_63750</name>
</gene>
<evidence type="ECO:0000313" key="1">
    <source>
        <dbReference type="EMBL" id="GHO48212.1"/>
    </source>
</evidence>
<evidence type="ECO:0000313" key="2">
    <source>
        <dbReference type="Proteomes" id="UP000612362"/>
    </source>
</evidence>
<dbReference type="AlphaFoldDB" id="A0A8J3I1C4"/>
<dbReference type="GO" id="GO:0016491">
    <property type="term" value="F:oxidoreductase activity"/>
    <property type="evidence" value="ECO:0007669"/>
    <property type="project" value="InterPro"/>
</dbReference>